<dbReference type="PANTHER" id="PTHR10110:SF86">
    <property type="entry name" value="SODIUM_HYDROGEN EXCHANGER 7"/>
    <property type="match status" value="1"/>
</dbReference>
<reference evidence="12 13" key="1">
    <citation type="journal article" date="2015" name="Genome Announc.">
        <title>Expanding the biotechnology potential of lactobacilli through comparative genomics of 213 strains and associated genera.</title>
        <authorList>
            <person name="Sun Z."/>
            <person name="Harris H.M."/>
            <person name="McCann A."/>
            <person name="Guo C."/>
            <person name="Argimon S."/>
            <person name="Zhang W."/>
            <person name="Yang X."/>
            <person name="Jeffery I.B."/>
            <person name="Cooney J.C."/>
            <person name="Kagawa T.F."/>
            <person name="Liu W."/>
            <person name="Song Y."/>
            <person name="Salvetti E."/>
            <person name="Wrobel A."/>
            <person name="Rasinkangas P."/>
            <person name="Parkhill J."/>
            <person name="Rea M.C."/>
            <person name="O'Sullivan O."/>
            <person name="Ritari J."/>
            <person name="Douillard F.P."/>
            <person name="Paul Ross R."/>
            <person name="Yang R."/>
            <person name="Briner A.E."/>
            <person name="Felis G.E."/>
            <person name="de Vos W.M."/>
            <person name="Barrangou R."/>
            <person name="Klaenhammer T.R."/>
            <person name="Caufield P.W."/>
            <person name="Cui Y."/>
            <person name="Zhang H."/>
            <person name="O'Toole P.W."/>
        </authorList>
    </citation>
    <scope>NUCLEOTIDE SEQUENCE [LARGE SCALE GENOMIC DNA]</scope>
    <source>
        <strain evidence="12 13">DSM 5707</strain>
    </source>
</reference>
<evidence type="ECO:0000256" key="4">
    <source>
        <dbReference type="ARBA" id="ARBA00022692"/>
    </source>
</evidence>
<keyword evidence="8 10" id="KW-0472">Membrane</keyword>
<accession>A0A0R1YW51</accession>
<feature type="transmembrane region" description="Helical" evidence="10">
    <location>
        <begin position="272"/>
        <end position="294"/>
    </location>
</feature>
<feature type="transmembrane region" description="Helical" evidence="10">
    <location>
        <begin position="151"/>
        <end position="171"/>
    </location>
</feature>
<feature type="transmembrane region" description="Helical" evidence="10">
    <location>
        <begin position="347"/>
        <end position="370"/>
    </location>
</feature>
<evidence type="ECO:0000256" key="2">
    <source>
        <dbReference type="ARBA" id="ARBA00022448"/>
    </source>
</evidence>
<protein>
    <submittedName>
        <fullName evidence="12">Na+ H+ antiporter</fullName>
    </submittedName>
</protein>
<evidence type="ECO:0000256" key="5">
    <source>
        <dbReference type="ARBA" id="ARBA00022989"/>
    </source>
</evidence>
<dbReference type="Gene3D" id="6.10.140.1330">
    <property type="match status" value="1"/>
</dbReference>
<evidence type="ECO:0000259" key="11">
    <source>
        <dbReference type="Pfam" id="PF00999"/>
    </source>
</evidence>
<dbReference type="GO" id="GO:0098719">
    <property type="term" value="P:sodium ion import across plasma membrane"/>
    <property type="evidence" value="ECO:0007669"/>
    <property type="project" value="TreeGrafter"/>
</dbReference>
<dbReference type="InterPro" id="IPR018422">
    <property type="entry name" value="Cation/H_exchanger_CPA1"/>
</dbReference>
<feature type="transmembrane region" description="Helical" evidence="10">
    <location>
        <begin position="222"/>
        <end position="252"/>
    </location>
</feature>
<evidence type="ECO:0000256" key="7">
    <source>
        <dbReference type="ARBA" id="ARBA00023065"/>
    </source>
</evidence>
<dbReference type="PANTHER" id="PTHR10110">
    <property type="entry name" value="SODIUM/HYDROGEN EXCHANGER"/>
    <property type="match status" value="1"/>
</dbReference>
<dbReference type="GO" id="GO:0051453">
    <property type="term" value="P:regulation of intracellular pH"/>
    <property type="evidence" value="ECO:0007669"/>
    <property type="project" value="TreeGrafter"/>
</dbReference>
<dbReference type="Pfam" id="PF00999">
    <property type="entry name" value="Na_H_Exchanger"/>
    <property type="match status" value="1"/>
</dbReference>
<dbReference type="PATRIC" id="fig|1423784.4.peg.1730"/>
<keyword evidence="9" id="KW-0739">Sodium transport</keyword>
<keyword evidence="5 10" id="KW-1133">Transmembrane helix</keyword>
<feature type="transmembrane region" description="Helical" evidence="10">
    <location>
        <begin position="30"/>
        <end position="49"/>
    </location>
</feature>
<dbReference type="GO" id="GO:0015385">
    <property type="term" value="F:sodium:proton antiporter activity"/>
    <property type="evidence" value="ECO:0007669"/>
    <property type="project" value="InterPro"/>
</dbReference>
<dbReference type="RefSeq" id="WP_057909988.1">
    <property type="nucleotide sequence ID" value="NZ_AZGK01000004.1"/>
</dbReference>
<dbReference type="EMBL" id="AZGK01000004">
    <property type="protein sequence ID" value="KRM46784.1"/>
    <property type="molecule type" value="Genomic_DNA"/>
</dbReference>
<keyword evidence="3" id="KW-1003">Cell membrane</keyword>
<dbReference type="GO" id="GO:0005886">
    <property type="term" value="C:plasma membrane"/>
    <property type="evidence" value="ECO:0007669"/>
    <property type="project" value="UniProtKB-SubCell"/>
</dbReference>
<keyword evidence="6" id="KW-0915">Sodium</keyword>
<keyword evidence="7" id="KW-0406">Ion transport</keyword>
<sequence>MLIFYSLILLIVATIIANIFYTNFPSIPLTFYQIGCGLLLSLLPVFQNYSLEPEIFMLMVIAPLMFKDGQGTSGEHFRQSIHQISSLAIFLAVATSVIVGFMTHLLLPMVPLALCFAVAAIVTPTDSVAFKSLTKDVLLPEKISDALENESLFNDASGIVIFNLALASFVSGNFSFVNGLDRFLISFFGGLLIGGIVGSLFVKLQSALVNKSMDTSSVIVPFSIMTPIAIYLISEAFGCSGILAVVAAGIVYGTNQSRLKLTSTNVQLVTSATWGIISSLLNGVVFVLLGVTLPKVIKQILPYPNALIFQLVGDAVVIYLVMLVIRFGWVKLNIFHVSDHDISTKEAFLSAIGGVHGTITLAMALSIPLTSFGQAFPFRDQLIYIATIVILLSLIIPTIVLPMLLPKKMPEDQGEFQKYRTKMVDYAIAQVKQDPTVTMIDRNYVLDMLNSQKNHTGVDRKQIQKILAQTQQVTVQAVNDLASQGKIDKKIASRFSRRLATTPNNHVGFFVRFKYIAKYQLRRFKSRQRAQRFRQEKGSVPKKVQSKINGRRQVDHLIQQTMFDSVNAYLDSIETAENTASINYIRSSYNYRQARTTDNADSDDLRNSLLIQSFQFEYTYVAEAFKAGEISRNLSDRLSESISTDQMAYMEQGTNSALLLA</sequence>
<feature type="transmembrane region" description="Helical" evidence="10">
    <location>
        <begin position="84"/>
        <end position="103"/>
    </location>
</feature>
<evidence type="ECO:0000313" key="13">
    <source>
        <dbReference type="Proteomes" id="UP000051957"/>
    </source>
</evidence>
<dbReference type="GeneID" id="69802301"/>
<evidence type="ECO:0000313" key="12">
    <source>
        <dbReference type="EMBL" id="KRM46784.1"/>
    </source>
</evidence>
<feature type="domain" description="Cation/H+ exchanger transmembrane" evidence="11">
    <location>
        <begin position="13"/>
        <end position="405"/>
    </location>
</feature>
<dbReference type="Proteomes" id="UP000051957">
    <property type="component" value="Unassembled WGS sequence"/>
</dbReference>
<name>A0A0R1YW51_9LACO</name>
<evidence type="ECO:0000256" key="6">
    <source>
        <dbReference type="ARBA" id="ARBA00023053"/>
    </source>
</evidence>
<feature type="transmembrane region" description="Helical" evidence="10">
    <location>
        <begin position="7"/>
        <end position="24"/>
    </location>
</feature>
<evidence type="ECO:0000256" key="3">
    <source>
        <dbReference type="ARBA" id="ARBA00022475"/>
    </source>
</evidence>
<feature type="transmembrane region" description="Helical" evidence="10">
    <location>
        <begin position="306"/>
        <end position="327"/>
    </location>
</feature>
<evidence type="ECO:0000256" key="9">
    <source>
        <dbReference type="ARBA" id="ARBA00023201"/>
    </source>
</evidence>
<keyword evidence="2" id="KW-0813">Transport</keyword>
<proteinExistence type="predicted"/>
<dbReference type="InterPro" id="IPR006153">
    <property type="entry name" value="Cation/H_exchanger_TM"/>
</dbReference>
<keyword evidence="4 10" id="KW-0812">Transmembrane</keyword>
<dbReference type="AlphaFoldDB" id="A0A0R1YW51"/>
<evidence type="ECO:0000256" key="10">
    <source>
        <dbReference type="SAM" id="Phobius"/>
    </source>
</evidence>
<feature type="transmembrane region" description="Helical" evidence="10">
    <location>
        <begin position="183"/>
        <end position="202"/>
    </location>
</feature>
<feature type="transmembrane region" description="Helical" evidence="10">
    <location>
        <begin position="382"/>
        <end position="405"/>
    </location>
</feature>
<gene>
    <name evidence="12" type="ORF">FC51_GL001695</name>
</gene>
<organism evidence="12 13">
    <name type="scientific">Lentilactobacillus parabuchneri DSM 5707 = NBRC 107865</name>
    <dbReference type="NCBI Taxonomy" id="1423784"/>
    <lineage>
        <taxon>Bacteria</taxon>
        <taxon>Bacillati</taxon>
        <taxon>Bacillota</taxon>
        <taxon>Bacilli</taxon>
        <taxon>Lactobacillales</taxon>
        <taxon>Lactobacillaceae</taxon>
        <taxon>Lentilactobacillus</taxon>
    </lineage>
</organism>
<evidence type="ECO:0000256" key="1">
    <source>
        <dbReference type="ARBA" id="ARBA00004651"/>
    </source>
</evidence>
<evidence type="ECO:0000256" key="8">
    <source>
        <dbReference type="ARBA" id="ARBA00023136"/>
    </source>
</evidence>
<comment type="caution">
    <text evidence="12">The sequence shown here is derived from an EMBL/GenBank/DDBJ whole genome shotgun (WGS) entry which is preliminary data.</text>
</comment>
<dbReference type="GO" id="GO:0015386">
    <property type="term" value="F:potassium:proton antiporter activity"/>
    <property type="evidence" value="ECO:0007669"/>
    <property type="project" value="TreeGrafter"/>
</dbReference>
<comment type="subcellular location">
    <subcellularLocation>
        <location evidence="1">Cell membrane</location>
        <topology evidence="1">Multi-pass membrane protein</topology>
    </subcellularLocation>
</comment>